<dbReference type="RefSeq" id="WP_275217620.1">
    <property type="nucleotide sequence ID" value="NZ_JAPHVQ010000003.1"/>
</dbReference>
<keyword evidence="2" id="KW-0732">Signal</keyword>
<feature type="domain" description="Transferrin-binding protein B C-lobe/N-lobe beta-barrel" evidence="3">
    <location>
        <begin position="189"/>
        <end position="299"/>
    </location>
</feature>
<evidence type="ECO:0000256" key="2">
    <source>
        <dbReference type="SAM" id="SignalP"/>
    </source>
</evidence>
<comment type="caution">
    <text evidence="4">The sequence shown here is derived from an EMBL/GenBank/DDBJ whole genome shotgun (WGS) entry which is preliminary data.</text>
</comment>
<proteinExistence type="predicted"/>
<evidence type="ECO:0000313" key="4">
    <source>
        <dbReference type="EMBL" id="MDE8034469.1"/>
    </source>
</evidence>
<sequence length="300" mass="32101">MKKHNIALTLLMVLGVAACGSSGGSSDSAPKHNSNSNVSSEVKTNQTSNDTAPIVTPAPQVDKAPTVDSNKPVSNPNPALNEKEQVNSPYTQNKAVVGSGYIVPKVEGMVQNLNLSSESEAAFGILSIDGKNVPLIPSNSFKSIPLTIDSGNMIRKVDGQNYTIWGLVWEKGLDKQYLTAIGKQATKEMPTNGVYTYKGSAIQFSGNDKMLDVDSAEHIRNAEFTVDFDRKVFAGVIPQQDTNNPILLSADITKNTFFGEANGIKTQGGFFGPQASELTGDYLKQDAKEIKIGVFGAKKQ</sequence>
<keyword evidence="5" id="KW-1185">Reference proteome</keyword>
<name>A0A9X4JD82_ACTEU</name>
<feature type="signal peptide" evidence="2">
    <location>
        <begin position="1"/>
        <end position="18"/>
    </location>
</feature>
<dbReference type="InterPro" id="IPR001677">
    <property type="entry name" value="TbpB_B_D"/>
</dbReference>
<evidence type="ECO:0000313" key="5">
    <source>
        <dbReference type="Proteomes" id="UP001142444"/>
    </source>
</evidence>
<feature type="region of interest" description="Disordered" evidence="1">
    <location>
        <begin position="21"/>
        <end position="90"/>
    </location>
</feature>
<gene>
    <name evidence="4" type="ORF">OQ257_04735</name>
</gene>
<feature type="chain" id="PRO_5040959033" evidence="2">
    <location>
        <begin position="19"/>
        <end position="300"/>
    </location>
</feature>
<dbReference type="PROSITE" id="PS51257">
    <property type="entry name" value="PROKAR_LIPOPROTEIN"/>
    <property type="match status" value="1"/>
</dbReference>
<dbReference type="Proteomes" id="UP001142444">
    <property type="component" value="Unassembled WGS sequence"/>
</dbReference>
<feature type="compositionally biased region" description="Polar residues" evidence="1">
    <location>
        <begin position="67"/>
        <end position="78"/>
    </location>
</feature>
<dbReference type="Gene3D" id="2.40.160.90">
    <property type="match status" value="1"/>
</dbReference>
<accession>A0A9X4JD82</accession>
<dbReference type="EMBL" id="JAPHVQ010000003">
    <property type="protein sequence ID" value="MDE8034469.1"/>
    <property type="molecule type" value="Genomic_DNA"/>
</dbReference>
<dbReference type="SUPFAM" id="SSF56925">
    <property type="entry name" value="OMPA-like"/>
    <property type="match status" value="1"/>
</dbReference>
<evidence type="ECO:0000259" key="3">
    <source>
        <dbReference type="Pfam" id="PF01298"/>
    </source>
</evidence>
<dbReference type="InterPro" id="IPR011250">
    <property type="entry name" value="OMP/PagP_B-barrel"/>
</dbReference>
<dbReference type="AlphaFoldDB" id="A0A9X4JD82"/>
<organism evidence="4 5">
    <name type="scientific">Actinobacillus equuli subsp. equuli</name>
    <dbReference type="NCBI Taxonomy" id="202947"/>
    <lineage>
        <taxon>Bacteria</taxon>
        <taxon>Pseudomonadati</taxon>
        <taxon>Pseudomonadota</taxon>
        <taxon>Gammaproteobacteria</taxon>
        <taxon>Pasteurellales</taxon>
        <taxon>Pasteurellaceae</taxon>
        <taxon>Actinobacillus</taxon>
    </lineage>
</organism>
<evidence type="ECO:0000256" key="1">
    <source>
        <dbReference type="SAM" id="MobiDB-lite"/>
    </source>
</evidence>
<reference evidence="4" key="2">
    <citation type="journal article" date="2023" name="Pathogens">
        <title>Pathological Features and Genomic Characterization of an Actinobacillus equuli subsp. equuli Bearing Unique Virulence-Associated Genes from an Adult Horse with Pleuropneumonia.</title>
        <authorList>
            <person name="Kamali M."/>
            <person name="Carossino M."/>
            <person name="Del Piero F."/>
            <person name="Peak L."/>
            <person name="Mitchell M.S."/>
            <person name="Willette J."/>
            <person name="Baker R."/>
            <person name="Li F."/>
            <person name="Kenez A."/>
            <person name="Balasuriya U.B.R."/>
            <person name="Go Y.Y."/>
        </authorList>
    </citation>
    <scope>NUCLEOTIDE SEQUENCE</scope>
    <source>
        <strain evidence="4">4524</strain>
    </source>
</reference>
<dbReference type="Pfam" id="PF01298">
    <property type="entry name" value="TbpB_B_D"/>
    <property type="match status" value="1"/>
</dbReference>
<feature type="compositionally biased region" description="Polar residues" evidence="1">
    <location>
        <begin position="31"/>
        <end position="51"/>
    </location>
</feature>
<protein>
    <submittedName>
        <fullName evidence="4">Transferrin-binding protein-like solute binding protein</fullName>
    </submittedName>
</protein>
<reference evidence="4" key="1">
    <citation type="submission" date="2022-11" db="EMBL/GenBank/DDBJ databases">
        <authorList>
            <person name="Kamali M."/>
            <person name="Peak L."/>
            <person name="Go Y.Y."/>
            <person name="Balasuriya U.B.R."/>
            <person name="Carossino M."/>
        </authorList>
    </citation>
    <scope>NUCLEOTIDE SEQUENCE</scope>
    <source>
        <strain evidence="4">4524</strain>
    </source>
</reference>